<reference evidence="1 2" key="1">
    <citation type="submission" date="2023-02" db="EMBL/GenBank/DDBJ databases">
        <title>Bacterial whole genomic sequence of Curvibacter sp. HBC61.</title>
        <authorList>
            <person name="Le V."/>
            <person name="Ko S.-R."/>
            <person name="Ahn C.-Y."/>
            <person name="Oh H.-M."/>
        </authorList>
    </citation>
    <scope>NUCLEOTIDE SEQUENCE [LARGE SCALE GENOMIC DNA]</scope>
    <source>
        <strain evidence="1 2">HBC61</strain>
    </source>
</reference>
<evidence type="ECO:0000313" key="2">
    <source>
        <dbReference type="Proteomes" id="UP001528673"/>
    </source>
</evidence>
<name>A0ABT5MV56_9BURK</name>
<protein>
    <submittedName>
        <fullName evidence="1">Uncharacterized protein</fullName>
    </submittedName>
</protein>
<evidence type="ECO:0000313" key="1">
    <source>
        <dbReference type="EMBL" id="MDD0837931.1"/>
    </source>
</evidence>
<proteinExistence type="predicted"/>
<gene>
    <name evidence="1" type="ORF">PSQ40_05035</name>
</gene>
<comment type="caution">
    <text evidence="1">The sequence shown here is derived from an EMBL/GenBank/DDBJ whole genome shotgun (WGS) entry which is preliminary data.</text>
</comment>
<dbReference type="Proteomes" id="UP001528673">
    <property type="component" value="Unassembled WGS sequence"/>
</dbReference>
<accession>A0ABT5MV56</accession>
<dbReference type="EMBL" id="JAQSIP010000002">
    <property type="protein sequence ID" value="MDD0837931.1"/>
    <property type="molecule type" value="Genomic_DNA"/>
</dbReference>
<sequence length="113" mass="12209">MTPYTEQIRMTLPLGFETIAAAIGRALDPDVGGAESFRRQVTGYNKDETPIYGDVLTCSSLCTPEFKQQALAMQAKPELLHAACAADYAARWPDLTPPTLEDCQAFAAAVAIE</sequence>
<dbReference type="RefSeq" id="WP_273949258.1">
    <property type="nucleotide sequence ID" value="NZ_JAQSIP010000002.1"/>
</dbReference>
<keyword evidence="2" id="KW-1185">Reference proteome</keyword>
<organism evidence="1 2">
    <name type="scientific">Curvibacter cyanobacteriorum</name>
    <dbReference type="NCBI Taxonomy" id="3026422"/>
    <lineage>
        <taxon>Bacteria</taxon>
        <taxon>Pseudomonadati</taxon>
        <taxon>Pseudomonadota</taxon>
        <taxon>Betaproteobacteria</taxon>
        <taxon>Burkholderiales</taxon>
        <taxon>Comamonadaceae</taxon>
        <taxon>Curvibacter</taxon>
    </lineage>
</organism>